<keyword evidence="1" id="KW-0472">Membrane</keyword>
<dbReference type="PIRSF" id="PIRSF030092">
    <property type="entry name" value="UCP030092"/>
    <property type="match status" value="1"/>
</dbReference>
<dbReference type="AlphaFoldDB" id="A0A1H9QUF9"/>
<dbReference type="STRING" id="1601833.SAMN05518684_102377"/>
<feature type="transmembrane region" description="Helical" evidence="1">
    <location>
        <begin position="40"/>
        <end position="61"/>
    </location>
</feature>
<reference evidence="3" key="1">
    <citation type="submission" date="2016-10" db="EMBL/GenBank/DDBJ databases">
        <authorList>
            <person name="Varghese N."/>
            <person name="Submissions S."/>
        </authorList>
    </citation>
    <scope>NUCLEOTIDE SEQUENCE [LARGE SCALE GENOMIC DNA]</scope>
    <source>
        <strain evidence="3">S9</strain>
    </source>
</reference>
<gene>
    <name evidence="2" type="ORF">SAMN05518684_102377</name>
</gene>
<evidence type="ECO:0000313" key="2">
    <source>
        <dbReference type="EMBL" id="SER64088.1"/>
    </source>
</evidence>
<dbReference type="Pfam" id="PF11877">
    <property type="entry name" value="DUF3397"/>
    <property type="match status" value="1"/>
</dbReference>
<feature type="transmembrane region" description="Helical" evidence="1">
    <location>
        <begin position="105"/>
        <end position="125"/>
    </location>
</feature>
<keyword evidence="1" id="KW-1133">Transmembrane helix</keyword>
<feature type="transmembrane region" description="Helical" evidence="1">
    <location>
        <begin position="67"/>
        <end position="85"/>
    </location>
</feature>
<name>A0A1H9QUF9_9BACI</name>
<accession>A0A1H9QUF9</accession>
<dbReference type="Proteomes" id="UP000198571">
    <property type="component" value="Unassembled WGS sequence"/>
</dbReference>
<proteinExistence type="predicted"/>
<evidence type="ECO:0000256" key="1">
    <source>
        <dbReference type="SAM" id="Phobius"/>
    </source>
</evidence>
<dbReference type="InterPro" id="IPR016945">
    <property type="entry name" value="UCP030092"/>
</dbReference>
<evidence type="ECO:0000313" key="3">
    <source>
        <dbReference type="Proteomes" id="UP000198571"/>
    </source>
</evidence>
<dbReference type="RefSeq" id="WP_093047694.1">
    <property type="nucleotide sequence ID" value="NZ_FOGT01000002.1"/>
</dbReference>
<keyword evidence="3" id="KW-1185">Reference proteome</keyword>
<organism evidence="2 3">
    <name type="scientific">Salipaludibacillus aurantiacus</name>
    <dbReference type="NCBI Taxonomy" id="1601833"/>
    <lineage>
        <taxon>Bacteria</taxon>
        <taxon>Bacillati</taxon>
        <taxon>Bacillota</taxon>
        <taxon>Bacilli</taxon>
        <taxon>Bacillales</taxon>
        <taxon>Bacillaceae</taxon>
    </lineage>
</organism>
<protein>
    <recommendedName>
        <fullName evidence="4">DUF3397 domain-containing protein</fullName>
    </recommendedName>
</protein>
<sequence length="126" mass="15084">MIEFTAFLAATLVTVPLIGLYIIYFVSVKTTRNKQVSFKIAVDSTVLLFIISVYFLFLEIWRIHTGWMIVLFFLFTALIFTVLHWKNYEDIKLQRLFKGVWRFQFVVFFILYFILVIYGMIFRILA</sequence>
<dbReference type="InterPro" id="IPR024515">
    <property type="entry name" value="DUF3397"/>
</dbReference>
<dbReference type="OrthoDB" id="2353183at2"/>
<feature type="transmembrane region" description="Helical" evidence="1">
    <location>
        <begin position="6"/>
        <end position="28"/>
    </location>
</feature>
<dbReference type="EMBL" id="FOGT01000002">
    <property type="protein sequence ID" value="SER64088.1"/>
    <property type="molecule type" value="Genomic_DNA"/>
</dbReference>
<evidence type="ECO:0008006" key="4">
    <source>
        <dbReference type="Google" id="ProtNLM"/>
    </source>
</evidence>
<keyword evidence="1" id="KW-0812">Transmembrane</keyword>